<dbReference type="OrthoDB" id="72726at2759"/>
<protein>
    <recommendedName>
        <fullName evidence="4">F-box domain-containing protein</fullName>
    </recommendedName>
</protein>
<accession>A0A6A6HYS8</accession>
<evidence type="ECO:0000313" key="3">
    <source>
        <dbReference type="Proteomes" id="UP000800094"/>
    </source>
</evidence>
<evidence type="ECO:0000256" key="1">
    <source>
        <dbReference type="SAM" id="MobiDB-lite"/>
    </source>
</evidence>
<sequence length="373" mass="42129">MPASKKRKEKRKAQRALAPAVWARQPNSQLLQLPGELRDTIYKWVLGSTRLTFGERSTSRICRKRMRSAPTALALLRICRQVYRETRPLWIGLVLFNFETPKALLDTLSPLPTADLSKVRHVRMSGMSLMIQPIDHDDVVFYRTASVLQLLPHLRLDTLTVLACPYGEVAYDTLNGLVDRSNGWRELRYICPNSSMLGFKAAPQYDSDPFSEKYRRKPQPSAWNAQIGERDGGDSGASVMIDRSILINTPGSIIHPRNREPFVQVPTKQDGDRYGNGEERDLIAGPGLTKELLVVVKRGHGANIAENTNPPFDEATDIRAWSGSMSWKEIKKATEWIPSDEEDDGILAYSAPRTPEEIDTYEDVDDIQWPNIS</sequence>
<dbReference type="GeneID" id="54583442"/>
<dbReference type="EMBL" id="ML987205">
    <property type="protein sequence ID" value="KAF2243384.1"/>
    <property type="molecule type" value="Genomic_DNA"/>
</dbReference>
<dbReference type="AlphaFoldDB" id="A0A6A6HYS8"/>
<name>A0A6A6HYS8_9PLEO</name>
<feature type="region of interest" description="Disordered" evidence="1">
    <location>
        <begin position="209"/>
        <end position="234"/>
    </location>
</feature>
<keyword evidence="3" id="KW-1185">Reference proteome</keyword>
<gene>
    <name evidence="2" type="ORF">BU26DRAFT_523708</name>
</gene>
<organism evidence="2 3">
    <name type="scientific">Trematosphaeria pertusa</name>
    <dbReference type="NCBI Taxonomy" id="390896"/>
    <lineage>
        <taxon>Eukaryota</taxon>
        <taxon>Fungi</taxon>
        <taxon>Dikarya</taxon>
        <taxon>Ascomycota</taxon>
        <taxon>Pezizomycotina</taxon>
        <taxon>Dothideomycetes</taxon>
        <taxon>Pleosporomycetidae</taxon>
        <taxon>Pleosporales</taxon>
        <taxon>Massarineae</taxon>
        <taxon>Trematosphaeriaceae</taxon>
        <taxon>Trematosphaeria</taxon>
    </lineage>
</organism>
<dbReference type="Proteomes" id="UP000800094">
    <property type="component" value="Unassembled WGS sequence"/>
</dbReference>
<reference evidence="2" key="1">
    <citation type="journal article" date="2020" name="Stud. Mycol.">
        <title>101 Dothideomycetes genomes: a test case for predicting lifestyles and emergence of pathogens.</title>
        <authorList>
            <person name="Haridas S."/>
            <person name="Albert R."/>
            <person name="Binder M."/>
            <person name="Bloem J."/>
            <person name="Labutti K."/>
            <person name="Salamov A."/>
            <person name="Andreopoulos B."/>
            <person name="Baker S."/>
            <person name="Barry K."/>
            <person name="Bills G."/>
            <person name="Bluhm B."/>
            <person name="Cannon C."/>
            <person name="Castanera R."/>
            <person name="Culley D."/>
            <person name="Daum C."/>
            <person name="Ezra D."/>
            <person name="Gonzalez J."/>
            <person name="Henrissat B."/>
            <person name="Kuo A."/>
            <person name="Liang C."/>
            <person name="Lipzen A."/>
            <person name="Lutzoni F."/>
            <person name="Magnuson J."/>
            <person name="Mondo S."/>
            <person name="Nolan M."/>
            <person name="Ohm R."/>
            <person name="Pangilinan J."/>
            <person name="Park H.-J."/>
            <person name="Ramirez L."/>
            <person name="Alfaro M."/>
            <person name="Sun H."/>
            <person name="Tritt A."/>
            <person name="Yoshinaga Y."/>
            <person name="Zwiers L.-H."/>
            <person name="Turgeon B."/>
            <person name="Goodwin S."/>
            <person name="Spatafora J."/>
            <person name="Crous P."/>
            <person name="Grigoriev I."/>
        </authorList>
    </citation>
    <scope>NUCLEOTIDE SEQUENCE</scope>
    <source>
        <strain evidence="2">CBS 122368</strain>
    </source>
</reference>
<evidence type="ECO:0000313" key="2">
    <source>
        <dbReference type="EMBL" id="KAF2243384.1"/>
    </source>
</evidence>
<dbReference type="RefSeq" id="XP_033678388.1">
    <property type="nucleotide sequence ID" value="XM_033830112.1"/>
</dbReference>
<dbReference type="PANTHER" id="PTHR38790">
    <property type="entry name" value="2EXR DOMAIN-CONTAINING PROTEIN-RELATED"/>
    <property type="match status" value="1"/>
</dbReference>
<evidence type="ECO:0008006" key="4">
    <source>
        <dbReference type="Google" id="ProtNLM"/>
    </source>
</evidence>
<proteinExistence type="predicted"/>